<reference evidence="2 3" key="1">
    <citation type="journal article" date="2021" name="Elife">
        <title>Chloroplast acquisition without the gene transfer in kleptoplastic sea slugs, Plakobranchus ocellatus.</title>
        <authorList>
            <person name="Maeda T."/>
            <person name="Takahashi S."/>
            <person name="Yoshida T."/>
            <person name="Shimamura S."/>
            <person name="Takaki Y."/>
            <person name="Nagai Y."/>
            <person name="Toyoda A."/>
            <person name="Suzuki Y."/>
            <person name="Arimoto A."/>
            <person name="Ishii H."/>
            <person name="Satoh N."/>
            <person name="Nishiyama T."/>
            <person name="Hasebe M."/>
            <person name="Maruyama T."/>
            <person name="Minagawa J."/>
            <person name="Obokata J."/>
            <person name="Shigenobu S."/>
        </authorList>
    </citation>
    <scope>NUCLEOTIDE SEQUENCE [LARGE SCALE GENOMIC DNA]</scope>
</reference>
<gene>
    <name evidence="2" type="ORF">ElyMa_006650600</name>
</gene>
<accession>A0AAV4IJF9</accession>
<evidence type="ECO:0000313" key="3">
    <source>
        <dbReference type="Proteomes" id="UP000762676"/>
    </source>
</evidence>
<evidence type="ECO:0000313" key="2">
    <source>
        <dbReference type="EMBL" id="GFS10638.1"/>
    </source>
</evidence>
<organism evidence="2 3">
    <name type="scientific">Elysia marginata</name>
    <dbReference type="NCBI Taxonomy" id="1093978"/>
    <lineage>
        <taxon>Eukaryota</taxon>
        <taxon>Metazoa</taxon>
        <taxon>Spiralia</taxon>
        <taxon>Lophotrochozoa</taxon>
        <taxon>Mollusca</taxon>
        <taxon>Gastropoda</taxon>
        <taxon>Heterobranchia</taxon>
        <taxon>Euthyneura</taxon>
        <taxon>Panpulmonata</taxon>
        <taxon>Sacoglossa</taxon>
        <taxon>Placobranchoidea</taxon>
        <taxon>Plakobranchidae</taxon>
        <taxon>Elysia</taxon>
    </lineage>
</organism>
<sequence length="245" mass="26517">MICTAHHLPLVSVQKCGDSDGEKRYDFKLFTRIPILRFDVSRASEILRARSARRTSWIRTNNASRMAAGQFKSPGQGPRGQQYGRQAYHGAHAYQGYGPGSYPGTPVHPSQQSQIGMERRMSSAGSEGDSYHQGEESYDYQQQLSDDSRDTQHSLGGDPNQSQGFHGAFGNGAGPPSQQSQPGSNFSSDLGVGGAVGGAGSSGQQQQQQQQLGPPDIKVEALPVPFMSANEFELIEIDPDEEEDI</sequence>
<keyword evidence="3" id="KW-1185">Reference proteome</keyword>
<dbReference type="EMBL" id="BMAT01013347">
    <property type="protein sequence ID" value="GFS10638.1"/>
    <property type="molecule type" value="Genomic_DNA"/>
</dbReference>
<dbReference type="Proteomes" id="UP000762676">
    <property type="component" value="Unassembled WGS sequence"/>
</dbReference>
<dbReference type="AlphaFoldDB" id="A0AAV4IJF9"/>
<comment type="caution">
    <text evidence="2">The sequence shown here is derived from an EMBL/GenBank/DDBJ whole genome shotgun (WGS) entry which is preliminary data.</text>
</comment>
<feature type="compositionally biased region" description="Low complexity" evidence="1">
    <location>
        <begin position="202"/>
        <end position="213"/>
    </location>
</feature>
<feature type="compositionally biased region" description="Low complexity" evidence="1">
    <location>
        <begin position="74"/>
        <end position="86"/>
    </location>
</feature>
<protein>
    <submittedName>
        <fullName evidence="2">Uncharacterized protein</fullName>
    </submittedName>
</protein>
<evidence type="ECO:0000256" key="1">
    <source>
        <dbReference type="SAM" id="MobiDB-lite"/>
    </source>
</evidence>
<feature type="region of interest" description="Disordered" evidence="1">
    <location>
        <begin position="60"/>
        <end position="224"/>
    </location>
</feature>
<proteinExistence type="predicted"/>
<feature type="compositionally biased region" description="Polar residues" evidence="1">
    <location>
        <begin position="176"/>
        <end position="188"/>
    </location>
</feature>
<feature type="compositionally biased region" description="Gly residues" evidence="1">
    <location>
        <begin position="191"/>
        <end position="201"/>
    </location>
</feature>
<name>A0AAV4IJF9_9GAST</name>